<dbReference type="PANTHER" id="PTHR47074">
    <property type="entry name" value="BNAC02G40300D PROTEIN"/>
    <property type="match status" value="1"/>
</dbReference>
<feature type="domain" description="RNase H type-1" evidence="1">
    <location>
        <begin position="9"/>
        <end position="94"/>
    </location>
</feature>
<name>A0A540NJS6_MALBA</name>
<organism evidence="2 3">
    <name type="scientific">Malus baccata</name>
    <name type="common">Siberian crab apple</name>
    <name type="synonym">Pyrus baccata</name>
    <dbReference type="NCBI Taxonomy" id="106549"/>
    <lineage>
        <taxon>Eukaryota</taxon>
        <taxon>Viridiplantae</taxon>
        <taxon>Streptophyta</taxon>
        <taxon>Embryophyta</taxon>
        <taxon>Tracheophyta</taxon>
        <taxon>Spermatophyta</taxon>
        <taxon>Magnoliopsida</taxon>
        <taxon>eudicotyledons</taxon>
        <taxon>Gunneridae</taxon>
        <taxon>Pentapetalae</taxon>
        <taxon>rosids</taxon>
        <taxon>fabids</taxon>
        <taxon>Rosales</taxon>
        <taxon>Rosaceae</taxon>
        <taxon>Amygdaloideae</taxon>
        <taxon>Maleae</taxon>
        <taxon>Malus</taxon>
    </lineage>
</organism>
<comment type="caution">
    <text evidence="2">The sequence shown here is derived from an EMBL/GenBank/DDBJ whole genome shotgun (WGS) entry which is preliminary data.</text>
</comment>
<dbReference type="Pfam" id="PF13456">
    <property type="entry name" value="RVT_3"/>
    <property type="match status" value="1"/>
</dbReference>
<accession>A0A540NJS6</accession>
<protein>
    <recommendedName>
        <fullName evidence="1">RNase H type-1 domain-containing protein</fullName>
    </recommendedName>
</protein>
<evidence type="ECO:0000313" key="3">
    <source>
        <dbReference type="Proteomes" id="UP000315295"/>
    </source>
</evidence>
<dbReference type="AlphaFoldDB" id="A0A540NJS6"/>
<proteinExistence type="predicted"/>
<sequence>MKVRRLEVLRIVLRNDTGEFLVALSTKATGIVSPLLGEILAAREAAVFAQQQQFPLLELEGDALLVINAISHKGGNDSSPFGHILDDTRRILDNQAQWLAMLGLKQHSLVTWFKESSDVILNLLVEDSN</sequence>
<dbReference type="EMBL" id="VIEB01000032">
    <property type="protein sequence ID" value="TQE11284.1"/>
    <property type="molecule type" value="Genomic_DNA"/>
</dbReference>
<evidence type="ECO:0000259" key="1">
    <source>
        <dbReference type="Pfam" id="PF13456"/>
    </source>
</evidence>
<dbReference type="Proteomes" id="UP000315295">
    <property type="component" value="Unassembled WGS sequence"/>
</dbReference>
<dbReference type="InterPro" id="IPR002156">
    <property type="entry name" value="RNaseH_domain"/>
</dbReference>
<dbReference type="GO" id="GO:0004523">
    <property type="term" value="F:RNA-DNA hybrid ribonuclease activity"/>
    <property type="evidence" value="ECO:0007669"/>
    <property type="project" value="InterPro"/>
</dbReference>
<keyword evidence="3" id="KW-1185">Reference proteome</keyword>
<dbReference type="InterPro" id="IPR052929">
    <property type="entry name" value="RNase_H-like_EbsB-rel"/>
</dbReference>
<gene>
    <name evidence="2" type="ORF">C1H46_003290</name>
</gene>
<dbReference type="PANTHER" id="PTHR47074:SF11">
    <property type="entry name" value="REVERSE TRANSCRIPTASE-LIKE PROTEIN"/>
    <property type="match status" value="1"/>
</dbReference>
<dbReference type="GO" id="GO:0003676">
    <property type="term" value="F:nucleic acid binding"/>
    <property type="evidence" value="ECO:0007669"/>
    <property type="project" value="InterPro"/>
</dbReference>
<reference evidence="2 3" key="1">
    <citation type="journal article" date="2019" name="G3 (Bethesda)">
        <title>Sequencing of a Wild Apple (Malus baccata) Genome Unravels the Differences Between Cultivated and Wild Apple Species Regarding Disease Resistance and Cold Tolerance.</title>
        <authorList>
            <person name="Chen X."/>
        </authorList>
    </citation>
    <scope>NUCLEOTIDE SEQUENCE [LARGE SCALE GENOMIC DNA]</scope>
    <source>
        <strain evidence="3">cv. Shandingzi</strain>
        <tissue evidence="2">Leaves</tissue>
    </source>
</reference>
<evidence type="ECO:0000313" key="2">
    <source>
        <dbReference type="EMBL" id="TQE11284.1"/>
    </source>
</evidence>